<evidence type="ECO:0000313" key="5">
    <source>
        <dbReference type="EMBL" id="RGP78987.1"/>
    </source>
</evidence>
<dbReference type="GO" id="GO:0005576">
    <property type="term" value="C:extracellular region"/>
    <property type="evidence" value="ECO:0007669"/>
    <property type="project" value="InterPro"/>
</dbReference>
<evidence type="ECO:0000256" key="3">
    <source>
        <dbReference type="SAM" id="MobiDB-lite"/>
    </source>
</evidence>
<dbReference type="InterPro" id="IPR010730">
    <property type="entry name" value="HET"/>
</dbReference>
<dbReference type="EMBL" id="PXOG01000056">
    <property type="protein sequence ID" value="RGP78987.1"/>
    <property type="molecule type" value="Genomic_DNA"/>
</dbReference>
<dbReference type="Gene3D" id="3.50.4.10">
    <property type="entry name" value="Hepatocyte Growth Factor"/>
    <property type="match status" value="1"/>
</dbReference>
<dbReference type="PANTHER" id="PTHR24148:SF64">
    <property type="entry name" value="HETEROKARYON INCOMPATIBILITY DOMAIN-CONTAINING PROTEIN"/>
    <property type="match status" value="1"/>
</dbReference>
<keyword evidence="2" id="KW-1015">Disulfide bond</keyword>
<evidence type="ECO:0000256" key="2">
    <source>
        <dbReference type="ARBA" id="ARBA00023157"/>
    </source>
</evidence>
<keyword evidence="6" id="KW-1185">Reference proteome</keyword>
<dbReference type="AlphaFoldDB" id="A0A395T394"/>
<feature type="compositionally biased region" description="Low complexity" evidence="3">
    <location>
        <begin position="576"/>
        <end position="591"/>
    </location>
</feature>
<dbReference type="OrthoDB" id="3477286at2759"/>
<reference evidence="5 6" key="1">
    <citation type="journal article" date="2018" name="PLoS Pathog.">
        <title>Evolution of structural diversity of trichothecenes, a family of toxins produced by plant pathogenic and entomopathogenic fungi.</title>
        <authorList>
            <person name="Proctor R.H."/>
            <person name="McCormick S.P."/>
            <person name="Kim H.S."/>
            <person name="Cardoza R.E."/>
            <person name="Stanley A.M."/>
            <person name="Lindo L."/>
            <person name="Kelly A."/>
            <person name="Brown D.W."/>
            <person name="Lee T."/>
            <person name="Vaughan M.M."/>
            <person name="Alexander N.J."/>
            <person name="Busman M."/>
            <person name="Gutierrez S."/>
        </authorList>
    </citation>
    <scope>NUCLEOTIDE SEQUENCE [LARGE SCALE GENOMIC DNA]</scope>
    <source>
        <strain evidence="5 6">NRRL 20695</strain>
    </source>
</reference>
<evidence type="ECO:0000259" key="4">
    <source>
        <dbReference type="PROSITE" id="PS50948"/>
    </source>
</evidence>
<dbReference type="Pfam" id="PF06985">
    <property type="entry name" value="HET"/>
    <property type="match status" value="1"/>
</dbReference>
<organism evidence="5 6">
    <name type="scientific">Fusarium longipes</name>
    <dbReference type="NCBI Taxonomy" id="694270"/>
    <lineage>
        <taxon>Eukaryota</taxon>
        <taxon>Fungi</taxon>
        <taxon>Dikarya</taxon>
        <taxon>Ascomycota</taxon>
        <taxon>Pezizomycotina</taxon>
        <taxon>Sordariomycetes</taxon>
        <taxon>Hypocreomycetidae</taxon>
        <taxon>Hypocreales</taxon>
        <taxon>Nectriaceae</taxon>
        <taxon>Fusarium</taxon>
    </lineage>
</organism>
<feature type="domain" description="Apple" evidence="4">
    <location>
        <begin position="662"/>
        <end position="734"/>
    </location>
</feature>
<evidence type="ECO:0000313" key="6">
    <source>
        <dbReference type="Proteomes" id="UP000266234"/>
    </source>
</evidence>
<proteinExistence type="predicted"/>
<name>A0A395T394_9HYPO</name>
<dbReference type="Proteomes" id="UP000266234">
    <property type="component" value="Unassembled WGS sequence"/>
</dbReference>
<protein>
    <submittedName>
        <fullName evidence="5">Heterokaryon incompatibility protein</fullName>
    </submittedName>
</protein>
<dbReference type="PANTHER" id="PTHR24148">
    <property type="entry name" value="ANKYRIN REPEAT DOMAIN-CONTAINING PROTEIN 39 HOMOLOG-RELATED"/>
    <property type="match status" value="1"/>
</dbReference>
<dbReference type="InterPro" id="IPR003609">
    <property type="entry name" value="Pan_app"/>
</dbReference>
<dbReference type="PROSITE" id="PS50948">
    <property type="entry name" value="PAN"/>
    <property type="match status" value="1"/>
</dbReference>
<dbReference type="GO" id="GO:0006508">
    <property type="term" value="P:proteolysis"/>
    <property type="evidence" value="ECO:0007669"/>
    <property type="project" value="InterPro"/>
</dbReference>
<accession>A0A395T394</accession>
<evidence type="ECO:0000256" key="1">
    <source>
        <dbReference type="ARBA" id="ARBA00022737"/>
    </source>
</evidence>
<feature type="region of interest" description="Disordered" evidence="3">
    <location>
        <begin position="568"/>
        <end position="591"/>
    </location>
</feature>
<gene>
    <name evidence="5" type="ORF">FLONG3_2893</name>
</gene>
<keyword evidence="1" id="KW-0677">Repeat</keyword>
<dbReference type="SMART" id="SM00223">
    <property type="entry name" value="APPLE"/>
    <property type="match status" value="1"/>
</dbReference>
<dbReference type="InterPro" id="IPR052895">
    <property type="entry name" value="HetReg/Transcr_Mod"/>
</dbReference>
<dbReference type="InterPro" id="IPR000177">
    <property type="entry name" value="Apple"/>
</dbReference>
<sequence length="863" mass="96132">MSSFSYSPISAERGEIRLLTIRPGCGDAPLECHLEQATLSEKPSYEALSYTWGDANDQLSITLNGFPWLVNANLGSALHSLRQQDKPRTMWIDAICINQADSEEKSEQVPKMWDVYTSAMGLVAWLGPAGDDGGAAIEAIQDIGIKVKDVDEDDITDLGPSELKDLGVDVTQIDWPSIWNLLNRPYWRRVWVVQELASRNSYGDADTSIVMSGTRSMLKLEFESFIKVLTILGFHKGTKFYGEGEIMIEPYRSLGKLGPPSAVRMFMAYYTTHDLESIIAIASGFQASVPHDLIYGLLGLVPDEEKHLIIVDYSKPITSVYTDICKGLILYSQCLGSILYNRMSCHGQRPSWVSDIQPRIPTGPLWTNDETAFEAATSVPMSIYLTDVTHHLAVKGITIGVLDSVIGPHYRPLVLELRQQAEAQLGDVDPNYQPPTALDFEDFLLEMKEFSRTLSGDDLEGVWRTLVMDHDTLDIDDPIRPAPEDFGEDFEMLLDNKEIPDSFEPDMKEEERLMIYFNVSFEQHVARWDWARIVRDREMWLLLCLEESGFSYFALYQPVRRVINGVHGSPCKPHTTVDSSDTASSSSIPESTLSESVSTLLSTTASGTLIVSSETESITSAIIESTTTSEAITITATTDAPTTEYSSTAAATTTSAAPEDLCHNQIYCGNVMSRGYTTTEASSEQECWENCVDDETCSSWVFHTAGACYLYTQALKDFSIPSNQEGLLIGSRDCSPRDYRECNDEIGFGWTQRELDDHANNVLLETDCAHLCMKNGICDVWQYDGVSCTCNMFTGSFSDLVTLDTDGEREGRKMLKGARSCSSDLFKARLDSCNGQMAWYTNWEVDYRIFNQISTVPACARAC</sequence>
<comment type="caution">
    <text evidence="5">The sequence shown here is derived from an EMBL/GenBank/DDBJ whole genome shotgun (WGS) entry which is preliminary data.</text>
</comment>